<accession>A0A6A3NX02</accession>
<name>A0A6A3NX02_9STRA</name>
<organism evidence="1 2">
    <name type="scientific">Phytophthora rubi</name>
    <dbReference type="NCBI Taxonomy" id="129364"/>
    <lineage>
        <taxon>Eukaryota</taxon>
        <taxon>Sar</taxon>
        <taxon>Stramenopiles</taxon>
        <taxon>Oomycota</taxon>
        <taxon>Peronosporomycetes</taxon>
        <taxon>Peronosporales</taxon>
        <taxon>Peronosporaceae</taxon>
        <taxon>Phytophthora</taxon>
    </lineage>
</organism>
<dbReference type="EMBL" id="QXFV01000199">
    <property type="protein sequence ID" value="KAE9046009.1"/>
    <property type="molecule type" value="Genomic_DNA"/>
</dbReference>
<protein>
    <submittedName>
        <fullName evidence="1">Uncharacterized protein</fullName>
    </submittedName>
</protein>
<evidence type="ECO:0000313" key="1">
    <source>
        <dbReference type="EMBL" id="KAE9046009.1"/>
    </source>
</evidence>
<gene>
    <name evidence="1" type="ORF">PR001_g4728</name>
</gene>
<evidence type="ECO:0000313" key="2">
    <source>
        <dbReference type="Proteomes" id="UP000429607"/>
    </source>
</evidence>
<sequence length="135" mass="15900">MPDWLKWVWIPTFTQSGLKEYIESGMPKNEKITFFARFLWKSHHVHNGGKTSWRLHLYDATQEQTFEELMKIYHDVYDANKASVDCDLATVSIWGDWDGNCPESGDIMKFIRFSGLQMYQGDCLQFSTKPKDMEF</sequence>
<dbReference type="AlphaFoldDB" id="A0A6A3NX02"/>
<dbReference type="Proteomes" id="UP000429607">
    <property type="component" value="Unassembled WGS sequence"/>
</dbReference>
<proteinExistence type="predicted"/>
<comment type="caution">
    <text evidence="1">The sequence shown here is derived from an EMBL/GenBank/DDBJ whole genome shotgun (WGS) entry which is preliminary data.</text>
</comment>
<reference evidence="1 2" key="1">
    <citation type="submission" date="2018-09" db="EMBL/GenBank/DDBJ databases">
        <title>Genomic investigation of the strawberry pathogen Phytophthora fragariae indicates pathogenicity is determined by transcriptional variation in three key races.</title>
        <authorList>
            <person name="Adams T.M."/>
            <person name="Armitage A.D."/>
            <person name="Sobczyk M.K."/>
            <person name="Bates H.J."/>
            <person name="Dunwell J.M."/>
            <person name="Nellist C.F."/>
            <person name="Harrison R.J."/>
        </authorList>
    </citation>
    <scope>NUCLEOTIDE SEQUENCE [LARGE SCALE GENOMIC DNA]</scope>
    <source>
        <strain evidence="1 2">SCRP249</strain>
    </source>
</reference>